<reference evidence="11" key="1">
    <citation type="journal article" date="2019" name="Int. J. Syst. Evol. Microbiol.">
        <title>The Global Catalogue of Microorganisms (GCM) 10K type strain sequencing project: providing services to taxonomists for standard genome sequencing and annotation.</title>
        <authorList>
            <consortium name="The Broad Institute Genomics Platform"/>
            <consortium name="The Broad Institute Genome Sequencing Center for Infectious Disease"/>
            <person name="Wu L."/>
            <person name="Ma J."/>
        </authorList>
    </citation>
    <scope>NUCLEOTIDE SEQUENCE [LARGE SCALE GENOMIC DNA]</scope>
    <source>
        <strain evidence="11">JCM 18961</strain>
    </source>
</reference>
<dbReference type="InterPro" id="IPR003385">
    <property type="entry name" value="Glyco_hydro_77"/>
</dbReference>
<comment type="catalytic activity">
    <reaction evidence="1">
        <text>Transfers a segment of a (1-&gt;4)-alpha-D-glucan to a new position in an acceptor, which may be glucose or a (1-&gt;4)-alpha-D-glucan.</text>
        <dbReference type="EC" id="2.4.1.25"/>
    </reaction>
</comment>
<evidence type="ECO:0000313" key="10">
    <source>
        <dbReference type="EMBL" id="GAA4729490.1"/>
    </source>
</evidence>
<evidence type="ECO:0000313" key="11">
    <source>
        <dbReference type="Proteomes" id="UP001500556"/>
    </source>
</evidence>
<evidence type="ECO:0000256" key="5">
    <source>
        <dbReference type="ARBA" id="ARBA00022676"/>
    </source>
</evidence>
<comment type="similarity">
    <text evidence="2">Belongs to the disproportionating enzyme family.</text>
</comment>
<dbReference type="RefSeq" id="WP_345504649.1">
    <property type="nucleotide sequence ID" value="NZ_BAABLO010000012.1"/>
</dbReference>
<dbReference type="Pfam" id="PF02446">
    <property type="entry name" value="Glyco_hydro_77"/>
    <property type="match status" value="2"/>
</dbReference>
<dbReference type="EC" id="2.4.1.25" evidence="3"/>
<dbReference type="EMBL" id="BAABLO010000012">
    <property type="protein sequence ID" value="GAA4729490.1"/>
    <property type="molecule type" value="Genomic_DNA"/>
</dbReference>
<keyword evidence="11" id="KW-1185">Reference proteome</keyword>
<dbReference type="PANTHER" id="PTHR32438">
    <property type="entry name" value="4-ALPHA-GLUCANOTRANSFERASE DPE1, CHLOROPLASTIC/AMYLOPLASTIC"/>
    <property type="match status" value="1"/>
</dbReference>
<evidence type="ECO:0000256" key="6">
    <source>
        <dbReference type="ARBA" id="ARBA00022679"/>
    </source>
</evidence>
<comment type="caution">
    <text evidence="10">The sequence shown here is derived from an EMBL/GenBank/DDBJ whole genome shotgun (WGS) entry which is preliminary data.</text>
</comment>
<evidence type="ECO:0000256" key="8">
    <source>
        <dbReference type="ARBA" id="ARBA00031423"/>
    </source>
</evidence>
<evidence type="ECO:0000256" key="2">
    <source>
        <dbReference type="ARBA" id="ARBA00005684"/>
    </source>
</evidence>
<evidence type="ECO:0000256" key="7">
    <source>
        <dbReference type="ARBA" id="ARBA00023277"/>
    </source>
</evidence>
<keyword evidence="6" id="KW-0808">Transferase</keyword>
<evidence type="ECO:0000256" key="1">
    <source>
        <dbReference type="ARBA" id="ARBA00000439"/>
    </source>
</evidence>
<evidence type="ECO:0000256" key="3">
    <source>
        <dbReference type="ARBA" id="ARBA00012560"/>
    </source>
</evidence>
<protein>
    <recommendedName>
        <fullName evidence="4">4-alpha-glucanotransferase</fullName>
        <ecNumber evidence="3">2.4.1.25</ecNumber>
    </recommendedName>
    <alternativeName>
        <fullName evidence="8">Amylomaltase</fullName>
    </alternativeName>
    <alternativeName>
        <fullName evidence="9">Disproportionating enzyme</fullName>
    </alternativeName>
</protein>
<dbReference type="InterPro" id="IPR017853">
    <property type="entry name" value="GH"/>
</dbReference>
<dbReference type="SUPFAM" id="SSF51445">
    <property type="entry name" value="(Trans)glycosidases"/>
    <property type="match status" value="1"/>
</dbReference>
<sequence length="422" mass="46220">MASAGTDATQSLTESRASGVQLHITSLPGGRLGQPARDFVDWLAEAGQSVWQVLPVSVPDQHRSPYKSPSAFAASAALLEEPDAPVSQAELDAFAEREAYWVDSWTSFGGDLADQVRFDREWSALRAHAHDRGIRILGDVPIYVAPDGADERAWPQFFRDDAVAGCPPDAYAATGQLWGNPLYRWDVLAEDGYRWWVERLRRTFALFDLVRVDHFRGFAAYWAIPADDETALGGKWEAGPGRAVFDAAREALGPLAVLAEDLGDIDQPVIDLRKALGFPGMAVLQFGFEPAYEYNTHDLANLAPDQVVYTGTHDNDTVVGWWAELPEHRRELVRAAWRDQGVHAHGDDEPGWAMIELALGTPCGLAMMQAQDVLGLGSAARMNAPGIEGGWSWQLEPRALTSGHAERLLELTEASGRGRVQA</sequence>
<evidence type="ECO:0000256" key="9">
    <source>
        <dbReference type="ARBA" id="ARBA00031501"/>
    </source>
</evidence>
<keyword evidence="7" id="KW-0119">Carbohydrate metabolism</keyword>
<dbReference type="Proteomes" id="UP001500556">
    <property type="component" value="Unassembled WGS sequence"/>
</dbReference>
<dbReference type="Gene3D" id="3.20.20.80">
    <property type="entry name" value="Glycosidases"/>
    <property type="match status" value="2"/>
</dbReference>
<name>A0ABP8YJI4_9MICO</name>
<organism evidence="10 11">
    <name type="scientific">Pedococcus ginsenosidimutans</name>
    <dbReference type="NCBI Taxonomy" id="490570"/>
    <lineage>
        <taxon>Bacteria</taxon>
        <taxon>Bacillati</taxon>
        <taxon>Actinomycetota</taxon>
        <taxon>Actinomycetes</taxon>
        <taxon>Micrococcales</taxon>
        <taxon>Intrasporangiaceae</taxon>
        <taxon>Pedococcus</taxon>
    </lineage>
</organism>
<accession>A0ABP8YJI4</accession>
<dbReference type="PANTHER" id="PTHR32438:SF5">
    <property type="entry name" value="4-ALPHA-GLUCANOTRANSFERASE DPE1, CHLOROPLASTIC_AMYLOPLASTIC"/>
    <property type="match status" value="1"/>
</dbReference>
<gene>
    <name evidence="10" type="ORF">GCM10025782_30530</name>
</gene>
<proteinExistence type="inferred from homology"/>
<keyword evidence="5" id="KW-0328">Glycosyltransferase</keyword>
<evidence type="ECO:0000256" key="4">
    <source>
        <dbReference type="ARBA" id="ARBA00020295"/>
    </source>
</evidence>